<dbReference type="InterPro" id="IPR006059">
    <property type="entry name" value="SBP"/>
</dbReference>
<dbReference type="AlphaFoldDB" id="A0A6J4HND7"/>
<organism evidence="2">
    <name type="scientific">uncultured Chloroflexota bacterium</name>
    <dbReference type="NCBI Taxonomy" id="166587"/>
    <lineage>
        <taxon>Bacteria</taxon>
        <taxon>Bacillati</taxon>
        <taxon>Chloroflexota</taxon>
        <taxon>environmental samples</taxon>
    </lineage>
</organism>
<dbReference type="EMBL" id="CADCTC010000059">
    <property type="protein sequence ID" value="CAA9229124.1"/>
    <property type="molecule type" value="Genomic_DNA"/>
</dbReference>
<reference evidence="2" key="1">
    <citation type="submission" date="2020-02" db="EMBL/GenBank/DDBJ databases">
        <authorList>
            <person name="Meier V. D."/>
        </authorList>
    </citation>
    <scope>NUCLEOTIDE SEQUENCE</scope>
    <source>
        <strain evidence="2">AVDCRST_MAG77</strain>
    </source>
</reference>
<dbReference type="PROSITE" id="PS51318">
    <property type="entry name" value="TAT"/>
    <property type="match status" value="1"/>
</dbReference>
<protein>
    <recommendedName>
        <fullName evidence="3">ABC transporter, substrate-binding protein (Cluster 1, maltose/g3p/polyamine/iron)</fullName>
    </recommendedName>
</protein>
<feature type="chain" id="PRO_5026747353" description="ABC transporter, substrate-binding protein (Cluster 1, maltose/g3p/polyamine/iron)" evidence="1">
    <location>
        <begin position="30"/>
        <end position="454"/>
    </location>
</feature>
<dbReference type="Gene3D" id="3.40.190.10">
    <property type="entry name" value="Periplasmic binding protein-like II"/>
    <property type="match status" value="1"/>
</dbReference>
<evidence type="ECO:0000256" key="1">
    <source>
        <dbReference type="SAM" id="SignalP"/>
    </source>
</evidence>
<dbReference type="InterPro" id="IPR050490">
    <property type="entry name" value="Bact_solute-bd_prot1"/>
</dbReference>
<sequence>MESNKRVRAVSRRAFMGGATATALTPLLAACGAPSAGQTDSAAGSSQMTKEPVQLIGITWVGGAQVELMQKTADLAKSKYPNIQTEIQSIPQAQMILKPSTLAAAGTPPDILHTNDKQVVDTIARGLFSDLTPLVNRDKGAVQLDDFYPVYINGMKWQNKQLALPDFTGTSVMYYNKKLFDEANIKYPTNDWTWENLEESGRSLLRRFPEGSSMFMVQPFGEDIRWFPYYAWGYGGTMVEGAGILPPDKTVTKVYSPSNVKQWQRYVDWVQKLHIIARPGETSDWNNEKQAVDIRSRDSVPGYLRLDWMKTHAASALPPKGSLPRRSRSTTRALAIPPGVKNKDAAWEVVKGMTGKEGLDILIGGGYTQPVRKSGEAAFAKTLQPFESLQVYQDSQKAYGDGIPYHAQWIELEPVVKEHVLRAVKGEATVDQALKDLQAQFELLIKKAGEGFPK</sequence>
<keyword evidence="1" id="KW-0732">Signal</keyword>
<dbReference type="SUPFAM" id="SSF53850">
    <property type="entry name" value="Periplasmic binding protein-like II"/>
    <property type="match status" value="1"/>
</dbReference>
<dbReference type="PROSITE" id="PS51257">
    <property type="entry name" value="PROKAR_LIPOPROTEIN"/>
    <property type="match status" value="1"/>
</dbReference>
<dbReference type="PANTHER" id="PTHR43649">
    <property type="entry name" value="ARABINOSE-BINDING PROTEIN-RELATED"/>
    <property type="match status" value="1"/>
</dbReference>
<dbReference type="InterPro" id="IPR006311">
    <property type="entry name" value="TAT_signal"/>
</dbReference>
<evidence type="ECO:0000313" key="2">
    <source>
        <dbReference type="EMBL" id="CAA9229124.1"/>
    </source>
</evidence>
<feature type="signal peptide" evidence="1">
    <location>
        <begin position="1"/>
        <end position="29"/>
    </location>
</feature>
<dbReference type="Pfam" id="PF01547">
    <property type="entry name" value="SBP_bac_1"/>
    <property type="match status" value="1"/>
</dbReference>
<accession>A0A6J4HND7</accession>
<dbReference type="PANTHER" id="PTHR43649:SF12">
    <property type="entry name" value="DIACETYLCHITOBIOSE BINDING PROTEIN DASA"/>
    <property type="match status" value="1"/>
</dbReference>
<evidence type="ECO:0008006" key="3">
    <source>
        <dbReference type="Google" id="ProtNLM"/>
    </source>
</evidence>
<proteinExistence type="predicted"/>
<gene>
    <name evidence="2" type="ORF">AVDCRST_MAG77-903</name>
</gene>
<name>A0A6J4HND7_9CHLR</name>